<evidence type="ECO:0000313" key="1">
    <source>
        <dbReference type="EMBL" id="GIY57925.1"/>
    </source>
</evidence>
<dbReference type="EMBL" id="BPLQ01011448">
    <property type="protein sequence ID" value="GIY57925.1"/>
    <property type="molecule type" value="Genomic_DNA"/>
</dbReference>
<name>A0AAV4UJA7_9ARAC</name>
<reference evidence="1 2" key="1">
    <citation type="submission" date="2021-06" db="EMBL/GenBank/DDBJ databases">
        <title>Caerostris darwini draft genome.</title>
        <authorList>
            <person name="Kono N."/>
            <person name="Arakawa K."/>
        </authorList>
    </citation>
    <scope>NUCLEOTIDE SEQUENCE [LARGE SCALE GENOMIC DNA]</scope>
</reference>
<sequence>MTRVPIKESLKKLNDVHKKIITDAAVRNLTKGQTMADTLIDTRFKKLTNTRTYPKNTQKDRAFSMSWKSLVDFWIMSTTVAMFINDISVLNK</sequence>
<dbReference type="Proteomes" id="UP001054837">
    <property type="component" value="Unassembled WGS sequence"/>
</dbReference>
<protein>
    <submittedName>
        <fullName evidence="1">Uncharacterized protein</fullName>
    </submittedName>
</protein>
<organism evidence="1 2">
    <name type="scientific">Caerostris darwini</name>
    <dbReference type="NCBI Taxonomy" id="1538125"/>
    <lineage>
        <taxon>Eukaryota</taxon>
        <taxon>Metazoa</taxon>
        <taxon>Ecdysozoa</taxon>
        <taxon>Arthropoda</taxon>
        <taxon>Chelicerata</taxon>
        <taxon>Arachnida</taxon>
        <taxon>Araneae</taxon>
        <taxon>Araneomorphae</taxon>
        <taxon>Entelegynae</taxon>
        <taxon>Araneoidea</taxon>
        <taxon>Araneidae</taxon>
        <taxon>Caerostris</taxon>
    </lineage>
</organism>
<accession>A0AAV4UJA7</accession>
<keyword evidence="2" id="KW-1185">Reference proteome</keyword>
<proteinExistence type="predicted"/>
<comment type="caution">
    <text evidence="1">The sequence shown here is derived from an EMBL/GenBank/DDBJ whole genome shotgun (WGS) entry which is preliminary data.</text>
</comment>
<gene>
    <name evidence="1" type="ORF">CDAR_451531</name>
</gene>
<evidence type="ECO:0000313" key="2">
    <source>
        <dbReference type="Proteomes" id="UP001054837"/>
    </source>
</evidence>
<dbReference type="AlphaFoldDB" id="A0AAV4UJA7"/>